<protein>
    <submittedName>
        <fullName evidence="2">Metallophosphoesterase</fullName>
    </submittedName>
</protein>
<dbReference type="AlphaFoldDB" id="A0A2K1PAV3"/>
<dbReference type="PANTHER" id="PTHR42850">
    <property type="entry name" value="METALLOPHOSPHOESTERASE"/>
    <property type="match status" value="1"/>
</dbReference>
<evidence type="ECO:0000259" key="1">
    <source>
        <dbReference type="Pfam" id="PF00149"/>
    </source>
</evidence>
<dbReference type="CDD" id="cd00144">
    <property type="entry name" value="MPP_PPP_family"/>
    <property type="match status" value="1"/>
</dbReference>
<comment type="caution">
    <text evidence="2">The sequence shown here is derived from an EMBL/GenBank/DDBJ whole genome shotgun (WGS) entry which is preliminary data.</text>
</comment>
<dbReference type="GO" id="GO:0110154">
    <property type="term" value="P:RNA decapping"/>
    <property type="evidence" value="ECO:0007669"/>
    <property type="project" value="TreeGrafter"/>
</dbReference>
<sequence length="223" mass="26133">MIWAISDIHGMYDTLISLLKQTQIKDSDTMIFLGDYVDRGPDSKKVLDLLITLSKQRNRIFLKGNHDDMMVDYYQKTHEYGEGVWFYNGALSTIRSFNNNIEEEYINFLKELPLYCEIEVRDEKYLFVHAGVNPEKPLSKQDKWDLLWIRDEFLSMSERYYNYTVIHGHTPTLYLTGEDKIFVKRDNNKKIISVDIDTGCVYGGKLTAFGITEDNKHVVLQSF</sequence>
<organism evidence="2 3">
    <name type="scientific">Petrotoga mexicana DSM 14811</name>
    <dbReference type="NCBI Taxonomy" id="1122954"/>
    <lineage>
        <taxon>Bacteria</taxon>
        <taxon>Thermotogati</taxon>
        <taxon>Thermotogota</taxon>
        <taxon>Thermotogae</taxon>
        <taxon>Petrotogales</taxon>
        <taxon>Petrotogaceae</taxon>
        <taxon>Petrotoga</taxon>
    </lineage>
</organism>
<dbReference type="Proteomes" id="UP000236604">
    <property type="component" value="Unassembled WGS sequence"/>
</dbReference>
<proteinExistence type="predicted"/>
<dbReference type="GO" id="GO:0008803">
    <property type="term" value="F:bis(5'-nucleosyl)-tetraphosphatase (symmetrical) activity"/>
    <property type="evidence" value="ECO:0007669"/>
    <property type="project" value="TreeGrafter"/>
</dbReference>
<dbReference type="Gene3D" id="3.60.21.10">
    <property type="match status" value="1"/>
</dbReference>
<dbReference type="PANTHER" id="PTHR42850:SF4">
    <property type="entry name" value="ZINC-DEPENDENT ENDOPOLYPHOSPHATASE"/>
    <property type="match status" value="1"/>
</dbReference>
<dbReference type="GO" id="GO:0016791">
    <property type="term" value="F:phosphatase activity"/>
    <property type="evidence" value="ECO:0007669"/>
    <property type="project" value="TreeGrafter"/>
</dbReference>
<dbReference type="InterPro" id="IPR050126">
    <property type="entry name" value="Ap4A_hydrolase"/>
</dbReference>
<dbReference type="InterPro" id="IPR029052">
    <property type="entry name" value="Metallo-depent_PP-like"/>
</dbReference>
<dbReference type="InterPro" id="IPR006186">
    <property type="entry name" value="Ser/Thr-sp_prot-phosphatase"/>
</dbReference>
<dbReference type="Pfam" id="PF00149">
    <property type="entry name" value="Metallophos"/>
    <property type="match status" value="1"/>
</dbReference>
<dbReference type="EMBL" id="AZRN01000013">
    <property type="protein sequence ID" value="PNR99921.1"/>
    <property type="molecule type" value="Genomic_DNA"/>
</dbReference>
<dbReference type="GO" id="GO:0005737">
    <property type="term" value="C:cytoplasm"/>
    <property type="evidence" value="ECO:0007669"/>
    <property type="project" value="TreeGrafter"/>
</dbReference>
<reference evidence="2 3" key="1">
    <citation type="submission" date="2013-12" db="EMBL/GenBank/DDBJ databases">
        <title>Comparative genomics of Petrotoga isolates.</title>
        <authorList>
            <person name="Nesbo C.L."/>
            <person name="Charchuk R."/>
            <person name="Chow K."/>
        </authorList>
    </citation>
    <scope>NUCLEOTIDE SEQUENCE [LARGE SCALE GENOMIC DNA]</scope>
    <source>
        <strain evidence="2 3">DSM 14811</strain>
    </source>
</reference>
<dbReference type="SUPFAM" id="SSF56300">
    <property type="entry name" value="Metallo-dependent phosphatases"/>
    <property type="match status" value="1"/>
</dbReference>
<dbReference type="PRINTS" id="PR00114">
    <property type="entry name" value="STPHPHTASE"/>
</dbReference>
<accession>A0A2K1PAV3</accession>
<evidence type="ECO:0000313" key="2">
    <source>
        <dbReference type="EMBL" id="PNR99921.1"/>
    </source>
</evidence>
<gene>
    <name evidence="2" type="ORF">X927_04515</name>
</gene>
<dbReference type="RefSeq" id="WP_103076877.1">
    <property type="nucleotide sequence ID" value="NZ_AZRN01000013.1"/>
</dbReference>
<dbReference type="InterPro" id="IPR004843">
    <property type="entry name" value="Calcineurin-like_PHP"/>
</dbReference>
<feature type="domain" description="Calcineurin-like phosphoesterase" evidence="1">
    <location>
        <begin position="2"/>
        <end position="178"/>
    </location>
</feature>
<name>A0A2K1PAV3_9BACT</name>
<keyword evidence="3" id="KW-1185">Reference proteome</keyword>
<evidence type="ECO:0000313" key="3">
    <source>
        <dbReference type="Proteomes" id="UP000236604"/>
    </source>
</evidence>